<evidence type="ECO:0000256" key="5">
    <source>
        <dbReference type="ARBA" id="ARBA00022927"/>
    </source>
</evidence>
<evidence type="ECO:0000259" key="10">
    <source>
        <dbReference type="Pfam" id="PF06148"/>
    </source>
</evidence>
<reference evidence="12" key="1">
    <citation type="submission" date="2021-06" db="EMBL/GenBank/DDBJ databases">
        <authorList>
            <person name="Kallberg Y."/>
            <person name="Tangrot J."/>
            <person name="Rosling A."/>
        </authorList>
    </citation>
    <scope>NUCLEOTIDE SEQUENCE</scope>
    <source>
        <strain evidence="12">IA702</strain>
    </source>
</reference>
<evidence type="ECO:0000256" key="6">
    <source>
        <dbReference type="ARBA" id="ARBA00023034"/>
    </source>
</evidence>
<feature type="domain" description="COG complex component COG2 C-terminal" evidence="11">
    <location>
        <begin position="438"/>
        <end position="753"/>
    </location>
</feature>
<protein>
    <recommendedName>
        <fullName evidence="3">Conserved oligomeric Golgi complex subunit 2</fullName>
    </recommendedName>
    <alternativeName>
        <fullName evidence="8">Component of oligomeric Golgi complex 2</fullName>
    </alternativeName>
</protein>
<dbReference type="GO" id="GO:0007030">
    <property type="term" value="P:Golgi organization"/>
    <property type="evidence" value="ECO:0007669"/>
    <property type="project" value="InterPro"/>
</dbReference>
<keyword evidence="6" id="KW-0333">Golgi apparatus</keyword>
<dbReference type="InterPro" id="IPR009316">
    <property type="entry name" value="COG2"/>
</dbReference>
<dbReference type="Pfam" id="PF12022">
    <property type="entry name" value="COG2_C"/>
    <property type="match status" value="1"/>
</dbReference>
<evidence type="ECO:0000256" key="9">
    <source>
        <dbReference type="SAM" id="MobiDB-lite"/>
    </source>
</evidence>
<comment type="subcellular location">
    <subcellularLocation>
        <location evidence="1">Golgi apparatus membrane</location>
        <topology evidence="1">Peripheral membrane protein</topology>
    </subcellularLocation>
</comment>
<dbReference type="GO" id="GO:0017119">
    <property type="term" value="C:Golgi transport complex"/>
    <property type="evidence" value="ECO:0007669"/>
    <property type="project" value="TreeGrafter"/>
</dbReference>
<gene>
    <name evidence="12" type="ORF">POCULU_LOCUS6009</name>
</gene>
<dbReference type="GO" id="GO:0000139">
    <property type="term" value="C:Golgi membrane"/>
    <property type="evidence" value="ECO:0007669"/>
    <property type="project" value="UniProtKB-SubCell"/>
</dbReference>
<keyword evidence="7" id="KW-0472">Membrane</keyword>
<keyword evidence="5" id="KW-0653">Protein transport</keyword>
<comment type="caution">
    <text evidence="12">The sequence shown here is derived from an EMBL/GenBank/DDBJ whole genome shotgun (WGS) entry which is preliminary data.</text>
</comment>
<feature type="region of interest" description="Disordered" evidence="9">
    <location>
        <begin position="1"/>
        <end position="22"/>
    </location>
</feature>
<dbReference type="Proteomes" id="UP000789572">
    <property type="component" value="Unassembled WGS sequence"/>
</dbReference>
<dbReference type="PANTHER" id="PTHR12961:SF0">
    <property type="entry name" value="CONSERVED OLIGOMERIC GOLGI COMPLEX SUBUNIT 2"/>
    <property type="match status" value="1"/>
</dbReference>
<dbReference type="InterPro" id="IPR024603">
    <property type="entry name" value="COG_complex_COG2_C"/>
</dbReference>
<organism evidence="12 13">
    <name type="scientific">Paraglomus occultum</name>
    <dbReference type="NCBI Taxonomy" id="144539"/>
    <lineage>
        <taxon>Eukaryota</taxon>
        <taxon>Fungi</taxon>
        <taxon>Fungi incertae sedis</taxon>
        <taxon>Mucoromycota</taxon>
        <taxon>Glomeromycotina</taxon>
        <taxon>Glomeromycetes</taxon>
        <taxon>Paraglomerales</taxon>
        <taxon>Paraglomeraceae</taxon>
        <taxon>Paraglomus</taxon>
    </lineage>
</organism>
<sequence>MISSNDSSSNPNPSTSPKSLSIYASQSSLSEKPWIQQQFITPPTTPLPFPPPLTREMFAIDNFDADTFLANRRHLTLDELKRELNGHLKSLKNVLVELINKDYSSFVDLSTNLKGVDKVIEEIASPLVKMREQVQGVRSTMQQVVNELESKLALRASIREKKAALQLLINIHESVRKVEVLLLINSENGSSLLSDNGSGGNAKQIERVAVEFNQMQYLVNRGQGLSFVENIDWRIKRIKETLRTNLTAALRSALQGIKNNSNYASSRDTLTQILRTYALIDQTAAAEEVIREELVAPFVAETASKQFLENPPVSTPSVMSSSLSFPAAKVLLSSKEPLAIMYSKILSFISNDCYVLLEITKKVLKSASYEILVNSVWTEVVDTILKKLGLIFNAGNPNTFHKNYTISMGFVSGVESMCSSKKSLLYLRNHNSYVEYMKRWQLAVYFQLRFREISIQVEDVLGSGLELSATGFSNSAVLKFPASRTIMAAIQRCWADDVFIYGLSHRFWKLTLQLLQRYKHWILNAINELNDAIANKNSKDNTSNAVIADATDEQLLRLLTAVAFDIENIHDKVKSFYRDTILLKLPTSMIDEPIIEDSITSPLITLRDTLLPDLTNQITTILTKQCSEILHHVRSITQQYRHTNKKAPTEASDFVPHIMKPLVTYMVTNKAILTEKTRKTGIFIVAEAVAMRYCNRASELLTSLKKTEEALKRLKKGKSAKANAANTLFSSFMSDDSGMSDEDKIRLQILLDVKQFGKELMNLEIDPKQLEGYNELYKLVEPFGKYNVSKSSSNNLMQ</sequence>
<dbReference type="EMBL" id="CAJVPJ010001020">
    <property type="protein sequence ID" value="CAG8571314.1"/>
    <property type="molecule type" value="Genomic_DNA"/>
</dbReference>
<dbReference type="GO" id="GO:0015031">
    <property type="term" value="P:protein transport"/>
    <property type="evidence" value="ECO:0007669"/>
    <property type="project" value="UniProtKB-KW"/>
</dbReference>
<evidence type="ECO:0000256" key="4">
    <source>
        <dbReference type="ARBA" id="ARBA00022448"/>
    </source>
</evidence>
<evidence type="ECO:0000259" key="11">
    <source>
        <dbReference type="Pfam" id="PF12022"/>
    </source>
</evidence>
<dbReference type="Pfam" id="PF06148">
    <property type="entry name" value="COG2_N"/>
    <property type="match status" value="1"/>
</dbReference>
<evidence type="ECO:0000313" key="12">
    <source>
        <dbReference type="EMBL" id="CAG8571314.1"/>
    </source>
</evidence>
<dbReference type="GO" id="GO:0006891">
    <property type="term" value="P:intra-Golgi vesicle-mediated transport"/>
    <property type="evidence" value="ECO:0007669"/>
    <property type="project" value="TreeGrafter"/>
</dbReference>
<evidence type="ECO:0000256" key="7">
    <source>
        <dbReference type="ARBA" id="ARBA00023136"/>
    </source>
</evidence>
<keyword evidence="13" id="KW-1185">Reference proteome</keyword>
<proteinExistence type="inferred from homology"/>
<comment type="similarity">
    <text evidence="2">Belongs to the COG2 family.</text>
</comment>
<name>A0A9N9FZJ3_9GLOM</name>
<dbReference type="AlphaFoldDB" id="A0A9N9FZJ3"/>
<evidence type="ECO:0000256" key="1">
    <source>
        <dbReference type="ARBA" id="ARBA00004395"/>
    </source>
</evidence>
<accession>A0A9N9FZJ3</accession>
<dbReference type="PANTHER" id="PTHR12961">
    <property type="entry name" value="CONSERVED OLIGOMERIC GOLGI COMPLEX COMPONENT 2"/>
    <property type="match status" value="1"/>
</dbReference>
<feature type="domain" description="Conserved oligomeric Golgi complex subunit 2 N-terminal" evidence="10">
    <location>
        <begin position="54"/>
        <end position="123"/>
    </location>
</feature>
<evidence type="ECO:0000313" key="13">
    <source>
        <dbReference type="Proteomes" id="UP000789572"/>
    </source>
</evidence>
<evidence type="ECO:0000256" key="3">
    <source>
        <dbReference type="ARBA" id="ARBA00020977"/>
    </source>
</evidence>
<keyword evidence="4" id="KW-0813">Transport</keyword>
<dbReference type="OrthoDB" id="332281at2759"/>
<evidence type="ECO:0000256" key="8">
    <source>
        <dbReference type="ARBA" id="ARBA00031344"/>
    </source>
</evidence>
<dbReference type="InterPro" id="IPR024602">
    <property type="entry name" value="COG_su2_N"/>
</dbReference>
<evidence type="ECO:0000256" key="2">
    <source>
        <dbReference type="ARBA" id="ARBA00007603"/>
    </source>
</evidence>